<name>A0ABQ2H2T2_9PSED</name>
<reference evidence="3" key="1">
    <citation type="journal article" date="2019" name="Int. J. Syst. Evol. Microbiol.">
        <title>The Global Catalogue of Microorganisms (GCM) 10K type strain sequencing project: providing services to taxonomists for standard genome sequencing and annotation.</title>
        <authorList>
            <consortium name="The Broad Institute Genomics Platform"/>
            <consortium name="The Broad Institute Genome Sequencing Center for Infectious Disease"/>
            <person name="Wu L."/>
            <person name="Ma J."/>
        </authorList>
    </citation>
    <scope>NUCLEOTIDE SEQUENCE [LARGE SCALE GENOMIC DNA]</scope>
    <source>
        <strain evidence="3">JCM 13501</strain>
    </source>
</reference>
<proteinExistence type="predicted"/>
<evidence type="ECO:0000313" key="2">
    <source>
        <dbReference type="EMBL" id="GGM25547.1"/>
    </source>
</evidence>
<dbReference type="Proteomes" id="UP000616499">
    <property type="component" value="Unassembled WGS sequence"/>
</dbReference>
<accession>A0ABQ2H2T2</accession>
<organism evidence="2 3">
    <name type="scientific">Pseudomonas asuensis</name>
    <dbReference type="NCBI Taxonomy" id="1825787"/>
    <lineage>
        <taxon>Bacteria</taxon>
        <taxon>Pseudomonadati</taxon>
        <taxon>Pseudomonadota</taxon>
        <taxon>Gammaproteobacteria</taxon>
        <taxon>Pseudomonadales</taxon>
        <taxon>Pseudomonadaceae</taxon>
        <taxon>Pseudomonas</taxon>
    </lineage>
</organism>
<sequence>MAKHSPAIIPSLYYGDPDTLLLNVDPPEHRSSKNPEEWVAENGLIVNGRLDKTRCRDLLKAELGKRITSLADLKPHEKALFAIMATRVLSDGKDLKKAQELLDGLNYSCHTHSWEGKPGYPNLAITDRTFEVYAKHPDVAIWIKKHPYVRTLLHSMHKKAQRTGKLPSSHFRWLKGMDRGLWYALNTTGRKAPFLESSAVFTQSLWEEFAADNGYELTEPYIDDAIVGIEKYLIKTGLLAPLKAQEHQ</sequence>
<evidence type="ECO:0000259" key="1">
    <source>
        <dbReference type="Pfam" id="PF23127"/>
    </source>
</evidence>
<dbReference type="EMBL" id="BMNW01000011">
    <property type="protein sequence ID" value="GGM25547.1"/>
    <property type="molecule type" value="Genomic_DNA"/>
</dbReference>
<protein>
    <recommendedName>
        <fullName evidence="1">DotM C-terminal cytoplasmic domain-containing protein</fullName>
    </recommendedName>
</protein>
<evidence type="ECO:0000313" key="3">
    <source>
        <dbReference type="Proteomes" id="UP000616499"/>
    </source>
</evidence>
<dbReference type="InterPro" id="IPR056464">
    <property type="entry name" value="DotM_C"/>
</dbReference>
<feature type="domain" description="DotM C-terminal cytoplasmic" evidence="1">
    <location>
        <begin position="54"/>
        <end position="231"/>
    </location>
</feature>
<keyword evidence="3" id="KW-1185">Reference proteome</keyword>
<dbReference type="Pfam" id="PF23127">
    <property type="entry name" value="DotM_C"/>
    <property type="match status" value="1"/>
</dbReference>
<comment type="caution">
    <text evidence="2">The sequence shown here is derived from an EMBL/GenBank/DDBJ whole genome shotgun (WGS) entry which is preliminary data.</text>
</comment>
<gene>
    <name evidence="2" type="ORF">GCM10009425_40400</name>
</gene>